<reference evidence="1 2" key="1">
    <citation type="journal article" date="2013" name="Environ. Microbiol.">
        <title>Genome analysis of Chitinivibrio alkaliphilus gen. nov., sp. nov., a novel extremely haloalkaliphilic anaerobic chitinolytic bacterium from the candidate phylum Termite Group 3.</title>
        <authorList>
            <person name="Sorokin D.Y."/>
            <person name="Gumerov V.M."/>
            <person name="Rakitin A.L."/>
            <person name="Beletsky A.V."/>
            <person name="Damste J.S."/>
            <person name="Muyzer G."/>
            <person name="Mardanov A.V."/>
            <person name="Ravin N.V."/>
        </authorList>
    </citation>
    <scope>NUCLEOTIDE SEQUENCE [LARGE SCALE GENOMIC DNA]</scope>
    <source>
        <strain evidence="1 2">ACht1</strain>
    </source>
</reference>
<dbReference type="Pfam" id="PF02348">
    <property type="entry name" value="CTP_transf_3"/>
    <property type="match status" value="1"/>
</dbReference>
<dbReference type="STRING" id="1313304.CALK_0347"/>
<dbReference type="eggNOG" id="COG1083">
    <property type="taxonomic scope" value="Bacteria"/>
</dbReference>
<dbReference type="OrthoDB" id="9805604at2"/>
<accession>U7DAX0</accession>
<keyword evidence="1" id="KW-0548">Nucleotidyltransferase</keyword>
<dbReference type="EMBL" id="ASJR01000002">
    <property type="protein sequence ID" value="ERP39177.1"/>
    <property type="molecule type" value="Genomic_DNA"/>
</dbReference>
<dbReference type="Proteomes" id="UP000017148">
    <property type="component" value="Unassembled WGS sequence"/>
</dbReference>
<dbReference type="AlphaFoldDB" id="U7DAX0"/>
<dbReference type="CDD" id="cd02513">
    <property type="entry name" value="CMP-NeuAc_Synthase"/>
    <property type="match status" value="1"/>
</dbReference>
<dbReference type="PANTHER" id="PTHR21485">
    <property type="entry name" value="HAD SUPERFAMILY MEMBERS CMAS AND KDSC"/>
    <property type="match status" value="1"/>
</dbReference>
<keyword evidence="1" id="KW-0808">Transferase</keyword>
<evidence type="ECO:0000313" key="1">
    <source>
        <dbReference type="EMBL" id="ERP39177.1"/>
    </source>
</evidence>
<proteinExistence type="predicted"/>
<dbReference type="InterPro" id="IPR029044">
    <property type="entry name" value="Nucleotide-diphossugar_trans"/>
</dbReference>
<name>U7DAX0_9BACT</name>
<protein>
    <submittedName>
        <fullName evidence="1">N-acylneuraminate cytidylyltransferase</fullName>
    </submittedName>
</protein>
<dbReference type="PATRIC" id="fig|1313304.3.peg.327"/>
<dbReference type="InterPro" id="IPR050793">
    <property type="entry name" value="CMP-NeuNAc_synthase"/>
</dbReference>
<dbReference type="Gene3D" id="3.90.550.10">
    <property type="entry name" value="Spore Coat Polysaccharide Biosynthesis Protein SpsA, Chain A"/>
    <property type="match status" value="1"/>
</dbReference>
<dbReference type="SUPFAM" id="SSF53448">
    <property type="entry name" value="Nucleotide-diphospho-sugar transferases"/>
    <property type="match status" value="1"/>
</dbReference>
<dbReference type="RefSeq" id="WP_022635890.1">
    <property type="nucleotide sequence ID" value="NZ_ASJR01000002.1"/>
</dbReference>
<evidence type="ECO:0000313" key="2">
    <source>
        <dbReference type="Proteomes" id="UP000017148"/>
    </source>
</evidence>
<dbReference type="PANTHER" id="PTHR21485:SF3">
    <property type="entry name" value="N-ACYLNEURAMINATE CYTIDYLYLTRANSFERASE"/>
    <property type="match status" value="1"/>
</dbReference>
<gene>
    <name evidence="1" type="ORF">CALK_0347</name>
</gene>
<dbReference type="InterPro" id="IPR003329">
    <property type="entry name" value="Cytidylyl_trans"/>
</dbReference>
<dbReference type="GO" id="GO:0008781">
    <property type="term" value="F:N-acylneuraminate cytidylyltransferase activity"/>
    <property type="evidence" value="ECO:0007669"/>
    <property type="project" value="TreeGrafter"/>
</dbReference>
<comment type="caution">
    <text evidence="1">The sequence shown here is derived from an EMBL/GenBank/DDBJ whole genome shotgun (WGS) entry which is preliminary data.</text>
</comment>
<keyword evidence="2" id="KW-1185">Reference proteome</keyword>
<sequence length="229" mass="25661">MNTIALIPARGGSKGVPRKNIRPFCGVPLIVHSIKAAQESHHICSVWVSTDDAAIAKVARDAGASVIHRPERLAGDTATTESAVEHALAYLQERGVGVDRVVLLQATSPLRPPACLDAALEQFHQNGYDSLVSLSPTHRFFWTTEDDRAVAQYDYTRRPRRQDMKEEDLSYVENGSFYIFTQALFEEKKNRLGGTIGYYCMGEEYSYEIDTEADFLFLESLAKEERGRE</sequence>
<organism evidence="1 2">
    <name type="scientific">Chitinivibrio alkaliphilus ACht1</name>
    <dbReference type="NCBI Taxonomy" id="1313304"/>
    <lineage>
        <taxon>Bacteria</taxon>
        <taxon>Pseudomonadati</taxon>
        <taxon>Fibrobacterota</taxon>
        <taxon>Chitinivibrionia</taxon>
        <taxon>Chitinivibrionales</taxon>
        <taxon>Chitinivibrionaceae</taxon>
        <taxon>Chitinivibrio</taxon>
    </lineage>
</organism>